<dbReference type="Gene3D" id="2.10.109.10">
    <property type="entry name" value="Umud Fragment, subunit A"/>
    <property type="match status" value="1"/>
</dbReference>
<gene>
    <name evidence="8" type="primary">lepB</name>
    <name evidence="8" type="ORF">WMO63_12600</name>
</gene>
<dbReference type="Pfam" id="PF10502">
    <property type="entry name" value="Peptidase_S26"/>
    <property type="match status" value="1"/>
</dbReference>
<dbReference type="InterPro" id="IPR036286">
    <property type="entry name" value="LexA/Signal_pep-like_sf"/>
</dbReference>
<feature type="domain" description="Peptidase S26" evidence="7">
    <location>
        <begin position="2"/>
        <end position="152"/>
    </location>
</feature>
<keyword evidence="6" id="KW-0645">Protease</keyword>
<protein>
    <recommendedName>
        <fullName evidence="4 6">Signal peptidase I</fullName>
        <ecNumber evidence="4 6">3.4.21.89</ecNumber>
    </recommendedName>
</protein>
<evidence type="ECO:0000256" key="3">
    <source>
        <dbReference type="ARBA" id="ARBA00009370"/>
    </source>
</evidence>
<dbReference type="PRINTS" id="PR00727">
    <property type="entry name" value="LEADERPTASE"/>
</dbReference>
<comment type="similarity">
    <text evidence="3 6">Belongs to the peptidase S26 family.</text>
</comment>
<evidence type="ECO:0000256" key="4">
    <source>
        <dbReference type="ARBA" id="ARBA00013208"/>
    </source>
</evidence>
<accession>A0ABV1F1P8</accession>
<dbReference type="RefSeq" id="WP_311298858.1">
    <property type="nucleotide sequence ID" value="NZ_JBBMFN010000028.1"/>
</dbReference>
<sequence length="160" mass="18619">MALVCALVFVFLCRNFIFTPVKVVGQSMQPTYENQDRVIVSKIGHIKHFDTIVFHSPIEKEDYIKRVIGLPDDTIEIQDDTLYINGQKYEEPYLKQNKSQLLPNQRLTENIKIKVPKDHIFVLGDNRQNSMDSRQIGCISKDAVIGKAIFRFHPFMENYE</sequence>
<comment type="subcellular location">
    <subcellularLocation>
        <location evidence="2">Cell membrane</location>
        <topology evidence="2">Single-pass type II membrane protein</topology>
    </subcellularLocation>
    <subcellularLocation>
        <location evidence="6">Membrane</location>
        <topology evidence="6">Single-pass type II membrane protein</topology>
    </subcellularLocation>
</comment>
<dbReference type="InterPro" id="IPR000223">
    <property type="entry name" value="Pept_S26A_signal_pept_1"/>
</dbReference>
<dbReference type="GO" id="GO:0009003">
    <property type="term" value="F:signal peptidase activity"/>
    <property type="evidence" value="ECO:0007669"/>
    <property type="project" value="UniProtKB-EC"/>
</dbReference>
<proteinExistence type="inferred from homology"/>
<reference evidence="8 9" key="1">
    <citation type="submission" date="2024-03" db="EMBL/GenBank/DDBJ databases">
        <title>Human intestinal bacterial collection.</title>
        <authorList>
            <person name="Pauvert C."/>
            <person name="Hitch T.C.A."/>
            <person name="Clavel T."/>
        </authorList>
    </citation>
    <scope>NUCLEOTIDE SEQUENCE [LARGE SCALE GENOMIC DNA]</scope>
    <source>
        <strain evidence="8 9">CLA-SR-H024</strain>
    </source>
</reference>
<dbReference type="PROSITE" id="PS00761">
    <property type="entry name" value="SPASE_I_3"/>
    <property type="match status" value="1"/>
</dbReference>
<dbReference type="EMBL" id="JBBMFN010000028">
    <property type="protein sequence ID" value="MEQ2466508.1"/>
    <property type="molecule type" value="Genomic_DNA"/>
</dbReference>
<evidence type="ECO:0000256" key="2">
    <source>
        <dbReference type="ARBA" id="ARBA00004401"/>
    </source>
</evidence>
<dbReference type="PANTHER" id="PTHR43390">
    <property type="entry name" value="SIGNAL PEPTIDASE I"/>
    <property type="match status" value="1"/>
</dbReference>
<evidence type="ECO:0000256" key="5">
    <source>
        <dbReference type="ARBA" id="ARBA00022801"/>
    </source>
</evidence>
<comment type="catalytic activity">
    <reaction evidence="1 6">
        <text>Cleavage of hydrophobic, N-terminal signal or leader sequences from secreted and periplasmic proteins.</text>
        <dbReference type="EC" id="3.4.21.89"/>
    </reaction>
</comment>
<evidence type="ECO:0000313" key="8">
    <source>
        <dbReference type="EMBL" id="MEQ2466508.1"/>
    </source>
</evidence>
<comment type="caution">
    <text evidence="8">The sequence shown here is derived from an EMBL/GenBank/DDBJ whole genome shotgun (WGS) entry which is preliminary data.</text>
</comment>
<dbReference type="InterPro" id="IPR019758">
    <property type="entry name" value="Pept_S26A_signal_pept_1_CS"/>
</dbReference>
<dbReference type="InterPro" id="IPR019533">
    <property type="entry name" value="Peptidase_S26"/>
</dbReference>
<name>A0ABV1F1P8_9BACI</name>
<evidence type="ECO:0000313" key="9">
    <source>
        <dbReference type="Proteomes" id="UP001465426"/>
    </source>
</evidence>
<keyword evidence="9" id="KW-1185">Reference proteome</keyword>
<evidence type="ECO:0000259" key="7">
    <source>
        <dbReference type="Pfam" id="PF10502"/>
    </source>
</evidence>
<dbReference type="Proteomes" id="UP001465426">
    <property type="component" value="Unassembled WGS sequence"/>
</dbReference>
<dbReference type="SUPFAM" id="SSF51306">
    <property type="entry name" value="LexA/Signal peptidase"/>
    <property type="match status" value="1"/>
</dbReference>
<dbReference type="NCBIfam" id="TIGR02227">
    <property type="entry name" value="sigpep_I_bact"/>
    <property type="match status" value="1"/>
</dbReference>
<dbReference type="PANTHER" id="PTHR43390:SF1">
    <property type="entry name" value="CHLOROPLAST PROCESSING PEPTIDASE"/>
    <property type="match status" value="1"/>
</dbReference>
<keyword evidence="5 6" id="KW-0378">Hydrolase</keyword>
<dbReference type="EC" id="3.4.21.89" evidence="4 6"/>
<evidence type="ECO:0000256" key="6">
    <source>
        <dbReference type="RuleBase" id="RU362042"/>
    </source>
</evidence>
<dbReference type="CDD" id="cd06530">
    <property type="entry name" value="S26_SPase_I"/>
    <property type="match status" value="1"/>
</dbReference>
<organism evidence="8 9">
    <name type="scientific">Niallia hominis</name>
    <dbReference type="NCBI Taxonomy" id="3133173"/>
    <lineage>
        <taxon>Bacteria</taxon>
        <taxon>Bacillati</taxon>
        <taxon>Bacillota</taxon>
        <taxon>Bacilli</taxon>
        <taxon>Bacillales</taxon>
        <taxon>Bacillaceae</taxon>
        <taxon>Niallia</taxon>
    </lineage>
</organism>
<evidence type="ECO:0000256" key="1">
    <source>
        <dbReference type="ARBA" id="ARBA00000677"/>
    </source>
</evidence>